<dbReference type="Proteomes" id="UP000054709">
    <property type="component" value="Unassembled WGS sequence"/>
</dbReference>
<organism evidence="2 3">
    <name type="scientific">Paenibacillus etheri</name>
    <dbReference type="NCBI Taxonomy" id="1306852"/>
    <lineage>
        <taxon>Bacteria</taxon>
        <taxon>Bacillati</taxon>
        <taxon>Bacillota</taxon>
        <taxon>Bacilli</taxon>
        <taxon>Bacillales</taxon>
        <taxon>Paenibacillaceae</taxon>
        <taxon>Paenibacillus</taxon>
    </lineage>
</organism>
<comment type="caution">
    <text evidence="2">The sequence shown here is derived from an EMBL/GenBank/DDBJ whole genome shotgun (WGS) entry which is preliminary data.</text>
</comment>
<feature type="signal peptide" evidence="1">
    <location>
        <begin position="1"/>
        <end position="24"/>
    </location>
</feature>
<gene>
    <name evidence="2" type="ORF">UQ64_05970</name>
</gene>
<keyword evidence="1" id="KW-0732">Signal</keyword>
<dbReference type="PROSITE" id="PS51257">
    <property type="entry name" value="PROKAR_LIPOPROTEIN"/>
    <property type="match status" value="1"/>
</dbReference>
<feature type="chain" id="PRO_5038726094" evidence="1">
    <location>
        <begin position="25"/>
        <end position="362"/>
    </location>
</feature>
<evidence type="ECO:0000313" key="3">
    <source>
        <dbReference type="Proteomes" id="UP000054709"/>
    </source>
</evidence>
<accession>A0A0W1B438</accession>
<keyword evidence="3" id="KW-1185">Reference proteome</keyword>
<name>A0A0W1B438_9BACL</name>
<evidence type="ECO:0000313" key="2">
    <source>
        <dbReference type="EMBL" id="KTD88332.1"/>
    </source>
</evidence>
<dbReference type="AlphaFoldDB" id="A0A0W1B438"/>
<proteinExistence type="predicted"/>
<dbReference type="OrthoDB" id="2531933at2"/>
<dbReference type="RefSeq" id="WP_060621985.1">
    <property type="nucleotide sequence ID" value="NZ_LCZJ02000014.1"/>
</dbReference>
<sequence>MKKFLGYKLAILLTCIFILTTACSSGNLKAVNSSTTNEVESGTQGVHSQNPFEANEHNVVVLGSISHRASNLRIDETGGIQPFQYDGSELKIDYQVSASGKAKNVGFLLFINGQPQPYKFNSAEVPYEYMHIFDLKEDNQDTTFTFVFTPVTGKKGQTLPIRFVSIYNPAFSPDMKGTSSYGGYQTTLEAEGKIFFNKDVVALDVSSNLQQKELRNVWQSTELVTEELLERYSGIDKVGMDMLDQKVYSELYVNGAMQQDYLQVNDSGTLHVTFKLFGHPGVHYRNTFYLNHEALTSLEGTSFETILTKGNVEMLGAEISLEKLDDFSTFYVVSVPVNAEDFPNDVIILEKSPSLLLYKGKE</sequence>
<protein>
    <submittedName>
        <fullName evidence="2">Beta-glucanase/beta-glucan synthetase</fullName>
    </submittedName>
</protein>
<dbReference type="EMBL" id="LCZJ02000014">
    <property type="protein sequence ID" value="KTD88332.1"/>
    <property type="molecule type" value="Genomic_DNA"/>
</dbReference>
<evidence type="ECO:0000256" key="1">
    <source>
        <dbReference type="SAM" id="SignalP"/>
    </source>
</evidence>
<reference evidence="2 3" key="1">
    <citation type="journal article" date="2015" name="Int. Biodeterior. Biodegradation">
        <title>Physiological and genetic screening methods for the isolation of methyl tert-butyl ether-degrading bacteria for bioremediation purposes.</title>
        <authorList>
            <person name="Guisado I.M."/>
            <person name="Purswani J."/>
            <person name="Gonzalez Lopez J."/>
            <person name="Pozo C."/>
        </authorList>
    </citation>
    <scope>NUCLEOTIDE SEQUENCE [LARGE SCALE GENOMIC DNA]</scope>
    <source>
        <strain evidence="2 3">SH7</strain>
    </source>
</reference>